<reference evidence="1 2" key="1">
    <citation type="submission" date="2018-08" db="EMBL/GenBank/DDBJ databases">
        <title>A genome reference for cultivated species of the human gut microbiota.</title>
        <authorList>
            <person name="Zou Y."/>
            <person name="Xue W."/>
            <person name="Luo G."/>
        </authorList>
    </citation>
    <scope>NUCLEOTIDE SEQUENCE [LARGE SCALE GENOMIC DNA]</scope>
    <source>
        <strain evidence="1 2">AF36-11AT</strain>
    </source>
</reference>
<protein>
    <submittedName>
        <fullName evidence="1">Uncharacterized protein</fullName>
    </submittedName>
</protein>
<evidence type="ECO:0000313" key="1">
    <source>
        <dbReference type="EMBL" id="RGB71843.1"/>
    </source>
</evidence>
<dbReference type="Proteomes" id="UP000261140">
    <property type="component" value="Unassembled WGS sequence"/>
</dbReference>
<evidence type="ECO:0000313" key="2">
    <source>
        <dbReference type="Proteomes" id="UP000261140"/>
    </source>
</evidence>
<accession>A0A3E2TAZ5</accession>
<gene>
    <name evidence="1" type="ORF">DWZ89_04895</name>
</gene>
<name>A0A3E2TAZ5_9FIRM</name>
<dbReference type="RefSeq" id="WP_117505049.1">
    <property type="nucleotide sequence ID" value="NZ_QVEQ01000003.1"/>
</dbReference>
<sequence length="183" mass="20891">MKPINAEETVRVFHGWLEEADSLAEREAIECCIDHIQDTPAVSQQELRSYMLPWFSPFAVPWCGKIQRAFPKAYVTMNFELILVPRTNTYINLNHCSTPDEFKAEVIEGVSRFAFKAFTKPLCKEHLDGINKLLDTHFTPEEIEYIYTNLGNGINHELCMKFVKSGYDLGVIDEGLQEEGGQA</sequence>
<comment type="caution">
    <text evidence="1">The sequence shown here is derived from an EMBL/GenBank/DDBJ whole genome shotgun (WGS) entry which is preliminary data.</text>
</comment>
<organism evidence="1 2">
    <name type="scientific">Faecalibacterium prausnitzii</name>
    <dbReference type="NCBI Taxonomy" id="853"/>
    <lineage>
        <taxon>Bacteria</taxon>
        <taxon>Bacillati</taxon>
        <taxon>Bacillota</taxon>
        <taxon>Clostridia</taxon>
        <taxon>Eubacteriales</taxon>
        <taxon>Oscillospiraceae</taxon>
        <taxon>Faecalibacterium</taxon>
    </lineage>
</organism>
<dbReference type="AlphaFoldDB" id="A0A3E2TAZ5"/>
<dbReference type="EMBL" id="QVEQ01000003">
    <property type="protein sequence ID" value="RGB71843.1"/>
    <property type="molecule type" value="Genomic_DNA"/>
</dbReference>
<proteinExistence type="predicted"/>